<accession>A0A098S1T0</accession>
<dbReference type="STRING" id="1524460.IX84_24345"/>
<dbReference type="CDD" id="cd02966">
    <property type="entry name" value="TlpA_like_family"/>
    <property type="match status" value="1"/>
</dbReference>
<evidence type="ECO:0000256" key="1">
    <source>
        <dbReference type="SAM" id="SignalP"/>
    </source>
</evidence>
<keyword evidence="1" id="KW-0732">Signal</keyword>
<dbReference type="GO" id="GO:0016491">
    <property type="term" value="F:oxidoreductase activity"/>
    <property type="evidence" value="ECO:0007669"/>
    <property type="project" value="InterPro"/>
</dbReference>
<keyword evidence="4" id="KW-1185">Reference proteome</keyword>
<gene>
    <name evidence="3" type="ORF">IX84_24345</name>
</gene>
<dbReference type="PANTHER" id="PTHR42852">
    <property type="entry name" value="THIOL:DISULFIDE INTERCHANGE PROTEIN DSBE"/>
    <property type="match status" value="1"/>
</dbReference>
<dbReference type="AlphaFoldDB" id="A0A098S1T0"/>
<dbReference type="GO" id="GO:0000272">
    <property type="term" value="P:polysaccharide catabolic process"/>
    <property type="evidence" value="ECO:0007669"/>
    <property type="project" value="InterPro"/>
</dbReference>
<dbReference type="EMBL" id="JPOS01000083">
    <property type="protein sequence ID" value="KGE85778.1"/>
    <property type="molecule type" value="Genomic_DNA"/>
</dbReference>
<comment type="caution">
    <text evidence="3">The sequence shown here is derived from an EMBL/GenBank/DDBJ whole genome shotgun (WGS) entry which is preliminary data.</text>
</comment>
<dbReference type="InterPro" id="IPR013766">
    <property type="entry name" value="Thioredoxin_domain"/>
</dbReference>
<dbReference type="SUPFAM" id="SSF52833">
    <property type="entry name" value="Thioredoxin-like"/>
    <property type="match status" value="1"/>
</dbReference>
<evidence type="ECO:0000313" key="3">
    <source>
        <dbReference type="EMBL" id="KGE85778.1"/>
    </source>
</evidence>
<dbReference type="PANTHER" id="PTHR42852:SF13">
    <property type="entry name" value="PROTEIN DIPZ"/>
    <property type="match status" value="1"/>
</dbReference>
<dbReference type="RefSeq" id="WP_044226503.1">
    <property type="nucleotide sequence ID" value="NZ_JBKAGJ010000002.1"/>
</dbReference>
<dbReference type="InterPro" id="IPR013740">
    <property type="entry name" value="Redoxin"/>
</dbReference>
<dbReference type="PROSITE" id="PS51352">
    <property type="entry name" value="THIOREDOXIN_2"/>
    <property type="match status" value="1"/>
</dbReference>
<feature type="domain" description="Thioredoxin" evidence="2">
    <location>
        <begin position="17"/>
        <end position="169"/>
    </location>
</feature>
<dbReference type="Pfam" id="PF08534">
    <property type="entry name" value="Redoxin"/>
    <property type="match status" value="1"/>
</dbReference>
<dbReference type="InterPro" id="IPR050553">
    <property type="entry name" value="Thioredoxin_ResA/DsbE_sf"/>
</dbReference>
<protein>
    <recommendedName>
        <fullName evidence="2">Thioredoxin domain-containing protein</fullName>
    </recommendedName>
</protein>
<dbReference type="Gene3D" id="3.40.30.10">
    <property type="entry name" value="Glutaredoxin"/>
    <property type="match status" value="1"/>
</dbReference>
<dbReference type="CDD" id="cd14252">
    <property type="entry name" value="Dockerin_like"/>
    <property type="match status" value="1"/>
</dbReference>
<feature type="signal peptide" evidence="1">
    <location>
        <begin position="1"/>
        <end position="20"/>
    </location>
</feature>
<organism evidence="3 4">
    <name type="scientific">Phaeodactylibacter xiamenensis</name>
    <dbReference type="NCBI Taxonomy" id="1524460"/>
    <lineage>
        <taxon>Bacteria</taxon>
        <taxon>Pseudomonadati</taxon>
        <taxon>Bacteroidota</taxon>
        <taxon>Saprospiria</taxon>
        <taxon>Saprospirales</taxon>
        <taxon>Haliscomenobacteraceae</taxon>
        <taxon>Phaeodactylibacter</taxon>
    </lineage>
</organism>
<sequence length="358" mass="38393">MRTYLLATCLFLFSYPVLLAQPAPDFNITDSQGNSHQLYADYLDHGKTVVLKLFFTSCPPCNAIASATEQLNQEWGGGSNDVVFISLSILGNDTDNQVNNYKANHGITYPGASPAGGSLAATAPYQNGTYGFFLGTPTFVVIAPDGTVDYDPRGPNQSATLMEVDAAIEATGAQRPLVSLANNGSAVDPQNDGVAGMSLEITELDSIVAQTNSTGSYSFNLQVMPGQSYTLRATKDINPTNGVSTLDLILLSQHILGVQPITDPERLLAADANRSGGVSLLDQIRIRKLILSIDSDFGEQPSWIVIPADYDFQNPEDPFDEVYNGNLNQAILTPGSLQSLQWKAIKVGDLNLDANPRD</sequence>
<name>A0A098S1T0_9BACT</name>
<evidence type="ECO:0000313" key="4">
    <source>
        <dbReference type="Proteomes" id="UP000029736"/>
    </source>
</evidence>
<feature type="chain" id="PRO_5001939671" description="Thioredoxin domain-containing protein" evidence="1">
    <location>
        <begin position="21"/>
        <end position="358"/>
    </location>
</feature>
<proteinExistence type="predicted"/>
<evidence type="ECO:0000259" key="2">
    <source>
        <dbReference type="PROSITE" id="PS51352"/>
    </source>
</evidence>
<dbReference type="Gene3D" id="1.10.1330.10">
    <property type="entry name" value="Dockerin domain"/>
    <property type="match status" value="1"/>
</dbReference>
<dbReference type="Proteomes" id="UP000029736">
    <property type="component" value="Unassembled WGS sequence"/>
</dbReference>
<dbReference type="OrthoDB" id="9815205at2"/>
<dbReference type="SUPFAM" id="SSF63446">
    <property type="entry name" value="Type I dockerin domain"/>
    <property type="match status" value="1"/>
</dbReference>
<dbReference type="InterPro" id="IPR036249">
    <property type="entry name" value="Thioredoxin-like_sf"/>
</dbReference>
<dbReference type="InterPro" id="IPR036439">
    <property type="entry name" value="Dockerin_dom_sf"/>
</dbReference>
<reference evidence="3 4" key="1">
    <citation type="journal article" date="2014" name="Int. J. Syst. Evol. Microbiol.">
        <title>Phaeodactylibacter xiamenensis gen. nov., sp. nov., a member of the family Saprospiraceae isolated from the marine alga Phaeodactylum tricornutum.</title>
        <authorList>
            <person name="Chen Z.Jr."/>
            <person name="Lei X."/>
            <person name="Lai Q."/>
            <person name="Li Y."/>
            <person name="Zhang B."/>
            <person name="Zhang J."/>
            <person name="Zhang H."/>
            <person name="Yang L."/>
            <person name="Zheng W."/>
            <person name="Tian Y."/>
            <person name="Yu Z."/>
            <person name="Xu H.Jr."/>
            <person name="Zheng T."/>
        </authorList>
    </citation>
    <scope>NUCLEOTIDE SEQUENCE [LARGE SCALE GENOMIC DNA]</scope>
    <source>
        <strain evidence="3 4">KD52</strain>
    </source>
</reference>